<evidence type="ECO:0000259" key="1">
    <source>
        <dbReference type="PROSITE" id="PS50003"/>
    </source>
</evidence>
<dbReference type="InterPro" id="IPR011993">
    <property type="entry name" value="PH-like_dom_sf"/>
</dbReference>
<dbReference type="SMART" id="SM00233">
    <property type="entry name" value="PH"/>
    <property type="match status" value="1"/>
</dbReference>
<accession>A0A6G3MG23</accession>
<dbReference type="AlphaFoldDB" id="A0A6G3MG23"/>
<feature type="domain" description="PH" evidence="1">
    <location>
        <begin position="1"/>
        <end position="96"/>
    </location>
</feature>
<protein>
    <submittedName>
        <fullName evidence="2">Oxysterol-binding protein-related protein 9 (Trinotate prediction)</fullName>
    </submittedName>
</protein>
<dbReference type="SUPFAM" id="SSF50729">
    <property type="entry name" value="PH domain-like"/>
    <property type="match status" value="1"/>
</dbReference>
<sequence length="182" mass="21239">MEGYLEKWSKKTESFEKRYVVICPNNKTLFYFINDDMKDINNPRGRISLEKVLLSLEDSETPTFTIILDDKKVLLFKAPDINSRNAWISKISEISLIFHHNNDKNTFSQSQLCLDALKDSSDELRDALESSTQMDGACVYDLKVLVLDNLRNFQNYSTLFTMILIQLKYFDKIYLSLQPIMI</sequence>
<dbReference type="Pfam" id="PF00169">
    <property type="entry name" value="PH"/>
    <property type="match status" value="1"/>
</dbReference>
<dbReference type="InterPro" id="IPR001849">
    <property type="entry name" value="PH_domain"/>
</dbReference>
<dbReference type="PROSITE" id="PS50003">
    <property type="entry name" value="PH_DOMAIN"/>
    <property type="match status" value="1"/>
</dbReference>
<organism evidence="2">
    <name type="scientific">Henneguya salminicola</name>
    <name type="common">Myxosporean</name>
    <dbReference type="NCBI Taxonomy" id="69463"/>
    <lineage>
        <taxon>Eukaryota</taxon>
        <taxon>Metazoa</taxon>
        <taxon>Cnidaria</taxon>
        <taxon>Myxozoa</taxon>
        <taxon>Myxosporea</taxon>
        <taxon>Bivalvulida</taxon>
        <taxon>Platysporina</taxon>
        <taxon>Myxobolidae</taxon>
        <taxon>Henneguya</taxon>
    </lineage>
</organism>
<proteinExistence type="predicted"/>
<name>A0A6G3MG23_HENSL</name>
<dbReference type="EMBL" id="GHBP01002006">
    <property type="protein sequence ID" value="NDJ92960.1"/>
    <property type="molecule type" value="Transcribed_RNA"/>
</dbReference>
<reference evidence="2" key="1">
    <citation type="submission" date="2018-11" db="EMBL/GenBank/DDBJ databases">
        <title>Henneguya salminicola genome and transcriptome.</title>
        <authorList>
            <person name="Yahalomi D."/>
            <person name="Atkinson S.D."/>
            <person name="Neuhof M."/>
            <person name="Chang E.S."/>
            <person name="Philippe H."/>
            <person name="Cartwright P."/>
            <person name="Bartholomew J.L."/>
            <person name="Huchon D."/>
        </authorList>
    </citation>
    <scope>NUCLEOTIDE SEQUENCE</scope>
    <source>
        <strain evidence="2">Hz1</strain>
        <tissue evidence="2">Whole</tissue>
    </source>
</reference>
<dbReference type="Gene3D" id="2.30.29.30">
    <property type="entry name" value="Pleckstrin-homology domain (PH domain)/Phosphotyrosine-binding domain (PTB)"/>
    <property type="match status" value="1"/>
</dbReference>
<evidence type="ECO:0000313" key="2">
    <source>
        <dbReference type="EMBL" id="NDJ92960.1"/>
    </source>
</evidence>